<feature type="region of interest" description="Disordered" evidence="1">
    <location>
        <begin position="238"/>
        <end position="294"/>
    </location>
</feature>
<evidence type="ECO:0000259" key="3">
    <source>
        <dbReference type="Pfam" id="PF20233"/>
    </source>
</evidence>
<proteinExistence type="predicted"/>
<dbReference type="RefSeq" id="XP_007748964.1">
    <property type="nucleotide sequence ID" value="XM_007750774.1"/>
</dbReference>
<comment type="caution">
    <text evidence="4">The sequence shown here is derived from an EMBL/GenBank/DDBJ whole genome shotgun (WGS) entry which is preliminary data.</text>
</comment>
<feature type="domain" description="DUF6590" evidence="3">
    <location>
        <begin position="307"/>
        <end position="458"/>
    </location>
</feature>
<feature type="region of interest" description="Disordered" evidence="1">
    <location>
        <begin position="1"/>
        <end position="73"/>
    </location>
</feature>
<dbReference type="PANTHER" id="PTHR35391">
    <property type="entry name" value="C2H2-TYPE DOMAIN-CONTAINING PROTEIN-RELATED"/>
    <property type="match status" value="1"/>
</dbReference>
<dbReference type="Proteomes" id="UP000019471">
    <property type="component" value="Unassembled WGS sequence"/>
</dbReference>
<keyword evidence="5" id="KW-1185">Reference proteome</keyword>
<evidence type="ECO:0000259" key="2">
    <source>
        <dbReference type="Pfam" id="PF08565"/>
    </source>
</evidence>
<evidence type="ECO:0000313" key="5">
    <source>
        <dbReference type="Proteomes" id="UP000019471"/>
    </source>
</evidence>
<sequence>MPDQPKSLPIRGDRRGNGRTPAQTNEGSVSHNQGSEEARLDAPRSTPRVDPQRVQSRRAVDDRRQNSAIAANPIFPREGIPRSYQIAPGQEQQNSRVSASGALMFNSTLDLTLRAFANIPRGDYGNVAAYLRANPSIIRANPQDLRREAIHAYQYASRGSEIQYSGKMMYGDSCIQQYLILKRLQQLIQKLVERRQTRRGPTEGLDDLIKSYFDQLLDKTSSSRKQLYEEFNEACANAKRSVQSTNPNPHPNAPRAQPAQPGAHARPPPSQGQRHSVSGRPPPESPLVDPNESATGLDSRYIVRPSSYYQAGRVFAILWHEPFNDSQGNTYLSDNVSTGLYGERIYSSIRRMVVVRQDHGCSVCIQINTYGKRGLGKFKTSQRDIDAHSIIHMDDTTPRQLPGEPMSDKRPIAVRKASPDQQLNPWSRLCYSQPHTVQHTVKALDVGWVVKESLPYLLSYFQKVNALP</sequence>
<dbReference type="Pfam" id="PF08565">
    <property type="entry name" value="CDC37_M"/>
    <property type="match status" value="1"/>
</dbReference>
<feature type="domain" description="Cdc37 Hsp90 binding" evidence="2">
    <location>
        <begin position="115"/>
        <end position="238"/>
    </location>
</feature>
<dbReference type="InterPro" id="IPR046497">
    <property type="entry name" value="DUF6590"/>
</dbReference>
<dbReference type="EMBL" id="AMGX01000019">
    <property type="protein sequence ID" value="EXJ66527.1"/>
    <property type="molecule type" value="Genomic_DNA"/>
</dbReference>
<dbReference type="OrthoDB" id="3559580at2759"/>
<dbReference type="HOGENOM" id="CLU_583943_0_0_1"/>
<gene>
    <name evidence="4" type="ORF">A1O5_10196</name>
</gene>
<accession>W9WEH8</accession>
<reference evidence="4 5" key="1">
    <citation type="submission" date="2013-03" db="EMBL/GenBank/DDBJ databases">
        <title>The Genome Sequence of Cladophialophora psammophila CBS 110553.</title>
        <authorList>
            <consortium name="The Broad Institute Genomics Platform"/>
            <person name="Cuomo C."/>
            <person name="de Hoog S."/>
            <person name="Gorbushina A."/>
            <person name="Walker B."/>
            <person name="Young S.K."/>
            <person name="Zeng Q."/>
            <person name="Gargeya S."/>
            <person name="Fitzgerald M."/>
            <person name="Haas B."/>
            <person name="Abouelleil A."/>
            <person name="Allen A.W."/>
            <person name="Alvarado L."/>
            <person name="Arachchi H.M."/>
            <person name="Berlin A.M."/>
            <person name="Chapman S.B."/>
            <person name="Gainer-Dewar J."/>
            <person name="Goldberg J."/>
            <person name="Griggs A."/>
            <person name="Gujja S."/>
            <person name="Hansen M."/>
            <person name="Howarth C."/>
            <person name="Imamovic A."/>
            <person name="Ireland A."/>
            <person name="Larimer J."/>
            <person name="McCowan C."/>
            <person name="Murphy C."/>
            <person name="Pearson M."/>
            <person name="Poon T.W."/>
            <person name="Priest M."/>
            <person name="Roberts A."/>
            <person name="Saif S."/>
            <person name="Shea T."/>
            <person name="Sisk P."/>
            <person name="Sykes S."/>
            <person name="Wortman J."/>
            <person name="Nusbaum C."/>
            <person name="Birren B."/>
        </authorList>
    </citation>
    <scope>NUCLEOTIDE SEQUENCE [LARGE SCALE GENOMIC DNA]</scope>
    <source>
        <strain evidence="4 5">CBS 110553</strain>
    </source>
</reference>
<name>W9WEH8_9EURO</name>
<dbReference type="Pfam" id="PF20233">
    <property type="entry name" value="DUF6590"/>
    <property type="match status" value="1"/>
</dbReference>
<dbReference type="PANTHER" id="PTHR35391:SF5">
    <property type="entry name" value="DUF6590 DOMAIN-CONTAINING PROTEIN"/>
    <property type="match status" value="1"/>
</dbReference>
<feature type="compositionally biased region" description="Polar residues" evidence="1">
    <location>
        <begin position="20"/>
        <end position="33"/>
    </location>
</feature>
<evidence type="ECO:0000313" key="4">
    <source>
        <dbReference type="EMBL" id="EXJ66527.1"/>
    </source>
</evidence>
<dbReference type="eggNOG" id="ENOG502SV73">
    <property type="taxonomic scope" value="Eukaryota"/>
</dbReference>
<dbReference type="InterPro" id="IPR013874">
    <property type="entry name" value="Cdc37_Hsp90-bd"/>
</dbReference>
<dbReference type="AlphaFoldDB" id="W9WEH8"/>
<organism evidence="4 5">
    <name type="scientific">Cladophialophora psammophila CBS 110553</name>
    <dbReference type="NCBI Taxonomy" id="1182543"/>
    <lineage>
        <taxon>Eukaryota</taxon>
        <taxon>Fungi</taxon>
        <taxon>Dikarya</taxon>
        <taxon>Ascomycota</taxon>
        <taxon>Pezizomycotina</taxon>
        <taxon>Eurotiomycetes</taxon>
        <taxon>Chaetothyriomycetidae</taxon>
        <taxon>Chaetothyriales</taxon>
        <taxon>Herpotrichiellaceae</taxon>
        <taxon>Cladophialophora</taxon>
    </lineage>
</organism>
<dbReference type="STRING" id="1182543.W9WEH8"/>
<dbReference type="GeneID" id="19194891"/>
<protein>
    <submittedName>
        <fullName evidence="4">Uncharacterized protein</fullName>
    </submittedName>
</protein>
<evidence type="ECO:0000256" key="1">
    <source>
        <dbReference type="SAM" id="MobiDB-lite"/>
    </source>
</evidence>